<evidence type="ECO:0000313" key="3">
    <source>
        <dbReference type="EMBL" id="QFC18055.1"/>
    </source>
</evidence>
<dbReference type="CDD" id="cd06533">
    <property type="entry name" value="Glyco_transf_WecG_TagA"/>
    <property type="match status" value="1"/>
</dbReference>
<keyword evidence="1" id="KW-0328">Glycosyltransferase</keyword>
<dbReference type="PANTHER" id="PTHR34136">
    <property type="match status" value="1"/>
</dbReference>
<dbReference type="GO" id="GO:0016758">
    <property type="term" value="F:hexosyltransferase activity"/>
    <property type="evidence" value="ECO:0007669"/>
    <property type="project" value="TreeGrafter"/>
</dbReference>
<dbReference type="EMBL" id="MK482100">
    <property type="protein sequence ID" value="QFC18462.1"/>
    <property type="molecule type" value="Genomic_DNA"/>
</dbReference>
<proteinExistence type="predicted"/>
<reference evidence="3" key="2">
    <citation type="submission" date="2019-01" db="EMBL/GenBank/DDBJ databases">
        <authorList>
            <person name="Pang Y."/>
            <person name="Liu B."/>
            <person name="Guo X."/>
        </authorList>
    </citation>
    <scope>NUCLEOTIDE SEQUENCE</scope>
    <source>
        <strain evidence="3">G2854</strain>
    </source>
</reference>
<keyword evidence="2 3" id="KW-0808">Transferase</keyword>
<reference evidence="4" key="1">
    <citation type="journal article" date="2019" name="Int. J. Food Microbiol.">
        <title>Developing a novel molecular serotyping system based on capsular polysaccharide synthesis gene clusters of Vibrio parahaemolyticus.</title>
        <authorList>
            <person name="Pang Y."/>
            <person name="Guo X."/>
            <person name="Tian X."/>
            <person name="Liu F."/>
            <person name="Wang L."/>
            <person name="Wu J."/>
            <person name="Zhang S."/>
            <person name="Li S."/>
            <person name="Liu B."/>
        </authorList>
    </citation>
    <scope>NUCLEOTIDE SEQUENCE</scope>
    <source>
        <strain evidence="4">G2854</strain>
    </source>
</reference>
<evidence type="ECO:0000313" key="4">
    <source>
        <dbReference type="EMBL" id="QFC18462.1"/>
    </source>
</evidence>
<dbReference type="EMBL" id="MK463674">
    <property type="protein sequence ID" value="QFC18055.1"/>
    <property type="molecule type" value="Genomic_DNA"/>
</dbReference>
<dbReference type="Pfam" id="PF03808">
    <property type="entry name" value="Glyco_tran_WecG"/>
    <property type="match status" value="1"/>
</dbReference>
<accession>A0A5P4S7W5</accession>
<evidence type="ECO:0000256" key="2">
    <source>
        <dbReference type="ARBA" id="ARBA00022679"/>
    </source>
</evidence>
<dbReference type="AlphaFoldDB" id="A0A5P4S7W5"/>
<protein>
    <submittedName>
        <fullName evidence="3">Glycosyl transferase</fullName>
    </submittedName>
</protein>
<name>A0A5P4S7W5_VIBPH</name>
<dbReference type="InterPro" id="IPR004629">
    <property type="entry name" value="WecG_TagA_CpsF"/>
</dbReference>
<sequence length="237" mass="26394">MNKTCEIGGLDISAFDSMDHAVDSILHQGNVVSGFAVAVNAEKIVSSYEKADVKRILESASIRYPDGAGVSLVMSKRGCPSARIPGCDLWLELMKGAAQLNVPVFIVGAKPEVNQQTVDKLKQELHVNVVDACDGYFKDEAELINRIKESQAKVITVALGSPRQENFINKCREVYPDAFYMGVGGTYDVFTDRVKRAPQWAQKYNLEWFYRLACQPTRITRQLKLVKYLSLVATKKV</sequence>
<dbReference type="NCBIfam" id="TIGR00696">
    <property type="entry name" value="wecG_tagA_cpsF"/>
    <property type="match status" value="1"/>
</dbReference>
<dbReference type="RefSeq" id="WP_065870271.1">
    <property type="nucleotide sequence ID" value="NZ_CP010883.1"/>
</dbReference>
<evidence type="ECO:0000256" key="1">
    <source>
        <dbReference type="ARBA" id="ARBA00022676"/>
    </source>
</evidence>
<gene>
    <name evidence="3" type="primary">wecB2</name>
</gene>
<organism evidence="3">
    <name type="scientific">Vibrio parahaemolyticus</name>
    <dbReference type="NCBI Taxonomy" id="670"/>
    <lineage>
        <taxon>Bacteria</taxon>
        <taxon>Pseudomonadati</taxon>
        <taxon>Pseudomonadota</taxon>
        <taxon>Gammaproteobacteria</taxon>
        <taxon>Vibrionales</taxon>
        <taxon>Vibrionaceae</taxon>
        <taxon>Vibrio</taxon>
    </lineage>
</organism>
<dbReference type="PANTHER" id="PTHR34136:SF1">
    <property type="entry name" value="UDP-N-ACETYL-D-MANNOSAMINURONIC ACID TRANSFERASE"/>
    <property type="match status" value="1"/>
</dbReference>